<feature type="domain" description="Integrator complex subunit 5 C-terminal" evidence="21">
    <location>
        <begin position="256"/>
        <end position="909"/>
    </location>
</feature>
<dbReference type="FunFam" id="3.20.20.80:FF:000046">
    <property type="entry name" value="Glucosidase alpha, neutral C"/>
    <property type="match status" value="1"/>
</dbReference>
<dbReference type="PANTHER" id="PTHR22762">
    <property type="entry name" value="ALPHA-GLUCOSIDASE"/>
    <property type="match status" value="1"/>
</dbReference>
<dbReference type="SUPFAM" id="SSF51011">
    <property type="entry name" value="Glycosyl hydrolase domain"/>
    <property type="match status" value="1"/>
</dbReference>
<evidence type="ECO:0000259" key="19">
    <source>
        <dbReference type="Pfam" id="PF13802"/>
    </source>
</evidence>
<name>A0AAV2MKC2_KNICA</name>
<dbReference type="GO" id="GO:0106407">
    <property type="term" value="F:Glc2Man9GlcNAc2 oligosaccharide glucosidase activity"/>
    <property type="evidence" value="ECO:0007669"/>
    <property type="project" value="UniProtKB-EC"/>
</dbReference>
<evidence type="ECO:0000256" key="1">
    <source>
        <dbReference type="ARBA" id="ARBA00004240"/>
    </source>
</evidence>
<evidence type="ECO:0000313" key="24">
    <source>
        <dbReference type="Proteomes" id="UP001497482"/>
    </source>
</evidence>
<keyword evidence="24" id="KW-1185">Reference proteome</keyword>
<evidence type="ECO:0000259" key="20">
    <source>
        <dbReference type="Pfam" id="PF14837"/>
    </source>
</evidence>
<keyword evidence="6" id="KW-0378">Hydrolase</keyword>
<dbReference type="Gene3D" id="3.20.20.80">
    <property type="entry name" value="Glycosidases"/>
    <property type="match status" value="1"/>
</dbReference>
<dbReference type="InterPro" id="IPR013780">
    <property type="entry name" value="Glyco_hydro_b"/>
</dbReference>
<feature type="domain" description="Integrator complex subunit 5 N-terminal" evidence="20">
    <location>
        <begin position="28"/>
        <end position="236"/>
    </location>
</feature>
<comment type="catalytic activity">
    <reaction evidence="13">
        <text>N(4)-(alpha-D-Glc-(1-&gt;3)-alpha-D-Glc-(1-&gt;3)-alpha-D-Man-(1-&gt;2)-alpha-D-Man-(1-&gt;2)-alpha-D-Man-(1-&gt;3)-[alpha-D-Man-(1-&gt;2)-alpha-D-Man-(1-&gt;3)-[alpha-D-Man-(1-&gt;2)-alpha-D-Man-(1-&gt;6)]-alpha-D-Man-(1-&gt;6)]-beta-D-Man-(1-&gt;4)-beta-D-GlcNAc-(1-&gt;4)-beta-D-GlcNAc)-L-asparaginyl-[protein] + H2O = N(4)-(alpha-D-Glc-(1-&gt;3)-alpha-D-Man-(1-&gt;2)-alpha-D-Man-(1-&gt;2)-alpha-D-Man-(1-&gt;3)-[alpha-D-Man-(1-&gt;2)-alpha-D-Man-(1-&gt;3)-[alpha-D-Man-(1-&gt;2)-alpha-D-Man-(1-&gt;6)]-alpha-D-Man-(1-&gt;6)]-beta-D-Man-(1-&gt;4)-beta-D-GlcNAc-(1-&gt;4)-beta-D-GlcNAc)-L-asparaginyl-[protein] + beta-D-glucose</text>
        <dbReference type="Rhea" id="RHEA:55996"/>
        <dbReference type="Rhea" id="RHEA-COMP:14355"/>
        <dbReference type="Rhea" id="RHEA-COMP:14357"/>
        <dbReference type="ChEBI" id="CHEBI:15377"/>
        <dbReference type="ChEBI" id="CHEBI:15903"/>
        <dbReference type="ChEBI" id="CHEBI:59080"/>
        <dbReference type="ChEBI" id="CHEBI:59082"/>
        <dbReference type="EC" id="3.2.1.207"/>
    </reaction>
</comment>
<evidence type="ECO:0000256" key="5">
    <source>
        <dbReference type="ARBA" id="ARBA00022729"/>
    </source>
</evidence>
<comment type="pathway">
    <text evidence="3">Glycan metabolism; N-glycan metabolism.</text>
</comment>
<evidence type="ECO:0000256" key="11">
    <source>
        <dbReference type="ARBA" id="ARBA00042895"/>
    </source>
</evidence>
<dbReference type="InterPro" id="IPR000322">
    <property type="entry name" value="Glyco_hydro_31_TIM"/>
</dbReference>
<evidence type="ECO:0000256" key="13">
    <source>
        <dbReference type="ARBA" id="ARBA00052396"/>
    </source>
</evidence>
<keyword evidence="10" id="KW-0326">Glycosidase</keyword>
<dbReference type="Gene3D" id="2.60.40.1760">
    <property type="entry name" value="glycosyl hydrolase (family 31)"/>
    <property type="match status" value="1"/>
</dbReference>
<dbReference type="Pfam" id="PF01055">
    <property type="entry name" value="Glyco_hydro_31_2nd"/>
    <property type="match status" value="1"/>
</dbReference>
<dbReference type="GO" id="GO:0005975">
    <property type="term" value="P:carbohydrate metabolic process"/>
    <property type="evidence" value="ECO:0007669"/>
    <property type="project" value="InterPro"/>
</dbReference>
<evidence type="ECO:0000256" key="8">
    <source>
        <dbReference type="ARBA" id="ARBA00023034"/>
    </source>
</evidence>
<dbReference type="FunFam" id="2.60.40.1180:FF:000023">
    <property type="entry name" value="neutral alpha-glucosidase AB isoform X2"/>
    <property type="match status" value="1"/>
</dbReference>
<evidence type="ECO:0000256" key="14">
    <source>
        <dbReference type="ARBA" id="ARBA00067008"/>
    </source>
</evidence>
<dbReference type="InterPro" id="IPR017853">
    <property type="entry name" value="GH"/>
</dbReference>
<evidence type="ECO:0000256" key="2">
    <source>
        <dbReference type="ARBA" id="ARBA00004555"/>
    </source>
</evidence>
<dbReference type="GO" id="GO:0006491">
    <property type="term" value="P:N-glycan processing"/>
    <property type="evidence" value="ECO:0007669"/>
    <property type="project" value="UniProtKB-ARBA"/>
</dbReference>
<dbReference type="CDD" id="cd14752">
    <property type="entry name" value="GH31_N"/>
    <property type="match status" value="1"/>
</dbReference>
<proteinExistence type="inferred from homology"/>
<dbReference type="InterPro" id="IPR025887">
    <property type="entry name" value="Glyco_hydro_31_N_dom"/>
</dbReference>
<dbReference type="CDD" id="cd06603">
    <property type="entry name" value="GH31_GANC_GANAB_alpha"/>
    <property type="match status" value="1"/>
</dbReference>
<feature type="region of interest" description="Disordered" evidence="17">
    <location>
        <begin position="1123"/>
        <end position="1150"/>
    </location>
</feature>
<evidence type="ECO:0000256" key="12">
    <source>
        <dbReference type="ARBA" id="ARBA00050632"/>
    </source>
</evidence>
<comment type="catalytic activity">
    <reaction evidence="12">
        <text>N(4)-(alpha-D-Glc-(1-&gt;3)-alpha-D-Man-(1-&gt;2)-alpha-D-Man-(1-&gt;2)-alpha-D-Man-(1-&gt;3)-[alpha-D-Man-(1-&gt;2)-alpha-D-Man-(1-&gt;3)-[alpha-D-Man-(1-&gt;2)-alpha-D-Man-(1-&gt;6)]-alpha-D-Man-(1-&gt;6)]-beta-D-Man-(1-&gt;4)-beta-D-GlcNAc-(1-&gt;4)-beta-D-GlcNAc)-L-asparaginyl-[protein] + H2O = N(4)-(alpha-D-Man-(1-&gt;2)-alpha-D-Man-(1-&gt;2)-alpha-D-Man-(1-&gt;3)-[alpha-D-Man-(1-&gt;2)-alpha-D-Man-(1-&gt;3)-[alpha-D-Man-(1-&gt;2)-alpha-D-Man-(1-&gt;6)]-alpha-D-Man-(1-&gt;6)]-beta-D-Man-(1-&gt;4)-beta-D-GlcNAc-(1-&gt;4)-beta-D-GlcNAc)-L-asparaginyl-[protein] (N-glucan mannose isomer 9A1,2,3B1,2,3) + beta-D-glucose</text>
        <dbReference type="Rhea" id="RHEA:56000"/>
        <dbReference type="Rhea" id="RHEA-COMP:14356"/>
        <dbReference type="Rhea" id="RHEA-COMP:14357"/>
        <dbReference type="ChEBI" id="CHEBI:15377"/>
        <dbReference type="ChEBI" id="CHEBI:15903"/>
        <dbReference type="ChEBI" id="CHEBI:59080"/>
        <dbReference type="ChEBI" id="CHEBI:139493"/>
        <dbReference type="EC" id="3.2.1.207"/>
    </reaction>
</comment>
<evidence type="ECO:0000313" key="23">
    <source>
        <dbReference type="EMBL" id="CAL1613611.1"/>
    </source>
</evidence>
<feature type="domain" description="Glycoside hydrolase family 31 N-terminal" evidence="19">
    <location>
        <begin position="1003"/>
        <end position="1251"/>
    </location>
</feature>
<dbReference type="FunFam" id="3.20.20.80:FF:000039">
    <property type="entry name" value="Glucosidase, alpha neutral C"/>
    <property type="match status" value="1"/>
</dbReference>
<keyword evidence="5" id="KW-0732">Signal</keyword>
<dbReference type="InterPro" id="IPR011013">
    <property type="entry name" value="Gal_mutarotase_sf_dom"/>
</dbReference>
<dbReference type="GO" id="GO:0030246">
    <property type="term" value="F:carbohydrate binding"/>
    <property type="evidence" value="ECO:0007669"/>
    <property type="project" value="InterPro"/>
</dbReference>
<dbReference type="EC" id="3.2.1.207" evidence="14"/>
<dbReference type="Pfam" id="PF14838">
    <property type="entry name" value="INTS5_C"/>
    <property type="match status" value="1"/>
</dbReference>
<accession>A0AAV2MKC2</accession>
<reference evidence="23 24" key="1">
    <citation type="submission" date="2024-04" db="EMBL/GenBank/DDBJ databases">
        <authorList>
            <person name="Waldvogel A.-M."/>
            <person name="Schoenle A."/>
        </authorList>
    </citation>
    <scope>NUCLEOTIDE SEQUENCE [LARGE SCALE GENOMIC DNA]</scope>
</reference>
<gene>
    <name evidence="23" type="ORF">KC01_LOCUS39792</name>
</gene>
<evidence type="ECO:0000256" key="16">
    <source>
        <dbReference type="ARBA" id="ARBA00080367"/>
    </source>
</evidence>
<evidence type="ECO:0000256" key="17">
    <source>
        <dbReference type="SAM" id="MobiDB-lite"/>
    </source>
</evidence>
<dbReference type="Pfam" id="PF13802">
    <property type="entry name" value="Gal_mutarotas_2"/>
    <property type="match status" value="1"/>
</dbReference>
<evidence type="ECO:0000256" key="15">
    <source>
        <dbReference type="ARBA" id="ARBA00069533"/>
    </source>
</evidence>
<keyword evidence="9" id="KW-0325">Glycoprotein</keyword>
<evidence type="ECO:0000256" key="7">
    <source>
        <dbReference type="ARBA" id="ARBA00022824"/>
    </source>
</evidence>
<dbReference type="InterPro" id="IPR029444">
    <property type="entry name" value="INTS5_C"/>
</dbReference>
<dbReference type="PANTHER" id="PTHR22762:SF162">
    <property type="entry name" value="NEUTRAL ALPHA-GLUCOSIDASE AB"/>
    <property type="match status" value="1"/>
</dbReference>
<keyword evidence="8" id="KW-0333">Golgi apparatus</keyword>
<evidence type="ECO:0000256" key="10">
    <source>
        <dbReference type="ARBA" id="ARBA00023295"/>
    </source>
</evidence>
<comment type="similarity">
    <text evidence="4">Belongs to the glycosyl hydrolase 31 family.</text>
</comment>
<feature type="region of interest" description="Disordered" evidence="17">
    <location>
        <begin position="1"/>
        <end position="25"/>
    </location>
</feature>
<dbReference type="GO" id="GO:0017177">
    <property type="term" value="C:glucosidase II complex"/>
    <property type="evidence" value="ECO:0007669"/>
    <property type="project" value="TreeGrafter"/>
</dbReference>
<evidence type="ECO:0000259" key="18">
    <source>
        <dbReference type="Pfam" id="PF01055"/>
    </source>
</evidence>
<dbReference type="InterPro" id="IPR048395">
    <property type="entry name" value="Glyco_hydro_31_C"/>
</dbReference>
<dbReference type="Proteomes" id="UP001497482">
    <property type="component" value="Chromosome 8"/>
</dbReference>
<evidence type="ECO:0000256" key="6">
    <source>
        <dbReference type="ARBA" id="ARBA00022801"/>
    </source>
</evidence>
<dbReference type="EMBL" id="OZ035830">
    <property type="protein sequence ID" value="CAL1613611.1"/>
    <property type="molecule type" value="Genomic_DNA"/>
</dbReference>
<dbReference type="InterPro" id="IPR029445">
    <property type="entry name" value="INTS5_N"/>
</dbReference>
<evidence type="ECO:0000256" key="4">
    <source>
        <dbReference type="ARBA" id="ARBA00007806"/>
    </source>
</evidence>
<dbReference type="SUPFAM" id="SSF74650">
    <property type="entry name" value="Galactose mutarotase-like"/>
    <property type="match status" value="1"/>
</dbReference>
<sequence>MSAVFDGSGLKAAQSSHSHTPHTALSAQELSQEIKSFINGVDSVHGRKLSVREHARCAVRLLRAVPACRTAVLEHLRGVYDEHVSAFLLQLETEAEGGSATSTNLEDIIQEVHGVLSEFIRLNPRAWAPLVSTWAVDLLGQLSSKHAGRRGAPHSSSLNELLQLWMSCAATRSLMEAYSQCLAAMLTWCPDACVDALLDTSVQHSPHFDWVVAHIGSAFPGTITSRVLACGLKDFCSHKDQSVVVMGMDKGAKVPKIGSVVGILGHLAVHHSDCIRKELLRMFQESLTPPSPLSPDLSASSWESSPQLCRAVVPFLLQLAAMSPDLFGAVSSELVELLRPPVLLQLHSMLQGLPREELDNMVGLAVHLISQSPTGGARTLRFIADSATPASVIISGPTCSPHEGVREGCDRLLQMLLLHLHKLVYNRTDEGTSRSSIMSQPQRKIPFLEELQSFVGELCAETLRLERKRHLWLHQLLCLLSVYGGPSVATEAMCQLLTQARNPEELALAWQLHSTLSLCMIGLAPAAITRSVAQIHTNTLNPRQLRQLLLNLTAVIRSQEEETRGAAGLHCSMSMQLGSAVSEHLHDFGPLLLHGDSAVSHAAVQLLSCSPLPHTSSPSHLLLLSRAAVTYFFLALRKRQEGLIGGRDIGLTREAVNCSVLLLSRFAGYSPLTLKSILQQLVEGALHKGNADLFGGQTCDITDVPAPSTSASSDHRTSLLSINCQFSTTANFSGSVWSVFHAGVIGKGLKVNFPTKVPHPSAANQNIQTLIAVLVQCCSSSGLSGSRPSDLGESPTINAEAAKVVAVTMVENVCPDVSNSELSWPPEEHARTTVERDIHIRRYFEAHPVLFPMLQVVAAGRPALCYCSAVLRGLLATLLAHWEASRDASSTDSPWHLQASSLLVSCMGEVKWAECSAVSKMAAFTERMAPVLAFILFLSLGGAWAVDRGNFKTCDQSAFCKRQRALKSGESPYRALLETMELTNTRLTLQLINDNNKVRLLLELYRLQGNMTRVKINELKPLKPRYEVPDVLIKEPPTEPLALLSQDENGVVLSLGAESQRVIVSVRPFRLDIMEGHDVVMSLNSRGLLAFEHLRMRKDTFSYKVTSTVASVWDNVKRVFSSQAEADAEKKEDDPANQPEEAKEEDDKVEGMWEETFKSHTDTKPNGPSAVSLDFSLPEVEHVYGIPEHADNLKLKTTENGDPYRLYNLDVFQYELYNPMALYGAVPVMLAHNAQRTTGIFWLNAAETWVDISSNTAGKTVFGKMLDYVQGSSEKPQTDVRWISESGIIDVFIMLGPTPKDVFSQYASLTGTQAFPPIAALAYHQCRWNYNDQEDVKNVDAGFDEHDIPYDYIWLDIEHTDGKRYFTWDPHKFSNPKEMLQGIKDKKRKMVAIVDPHIKVDSNYKIHNEIQSKGFYIKNKDGGDYEGWCWPGSAGYPDFTRADMRAWWASMFAYDQYEGSMENLYTWNDMNEPSVFNGPEVTMHKDAKHGDWEHRDVHNLYGLYVQMATAEGLIQRSGGVERPFVLTRAFFAGSQRFGAVWTGDNAAEWDHLKISIPMCLSLGLVGISFCGADVGGFFKSPNAELLVRWYQTGAYQPFFRAHAHLDTPRREPWLFGPENTALIRDAVRQRYSLLPYWYQQFYHAHLSGDPIMRPLWVEYPQDPATFAIDDEFLIGKDLLVHPVTEEGSRAVSAYLPGKNELWYDVLTFQKHNGGQSLYIPVTMSTIPVFQRGGSIIPRKLRVRRSSTCMENDPYTLYVALNLQRAAEGELYIDDGHTFGYQKNQFIHRRLAFSNNVLSSVNLNSAVQFPTSSWVERVVIIGASKPSKVMLQTADGQESSVEFDFDASMSVLTLRKPGMNVGDDWRVTMQ</sequence>
<dbReference type="GO" id="GO:0005794">
    <property type="term" value="C:Golgi apparatus"/>
    <property type="evidence" value="ECO:0007669"/>
    <property type="project" value="UniProtKB-SubCell"/>
</dbReference>
<evidence type="ECO:0000256" key="3">
    <source>
        <dbReference type="ARBA" id="ARBA00004833"/>
    </source>
</evidence>
<dbReference type="SUPFAM" id="SSF51445">
    <property type="entry name" value="(Trans)glycosidases"/>
    <property type="match status" value="1"/>
</dbReference>
<feature type="compositionally biased region" description="Polar residues" evidence="17">
    <location>
        <begin position="13"/>
        <end position="25"/>
    </location>
</feature>
<evidence type="ECO:0000259" key="22">
    <source>
        <dbReference type="Pfam" id="PF21365"/>
    </source>
</evidence>
<dbReference type="Gene3D" id="2.60.40.1180">
    <property type="entry name" value="Golgi alpha-mannosidase II"/>
    <property type="match status" value="2"/>
</dbReference>
<organism evidence="23 24">
    <name type="scientific">Knipowitschia caucasica</name>
    <name type="common">Caucasian dwarf goby</name>
    <name type="synonym">Pomatoschistus caucasicus</name>
    <dbReference type="NCBI Taxonomy" id="637954"/>
    <lineage>
        <taxon>Eukaryota</taxon>
        <taxon>Metazoa</taxon>
        <taxon>Chordata</taxon>
        <taxon>Craniata</taxon>
        <taxon>Vertebrata</taxon>
        <taxon>Euteleostomi</taxon>
        <taxon>Actinopterygii</taxon>
        <taxon>Neopterygii</taxon>
        <taxon>Teleostei</taxon>
        <taxon>Neoteleostei</taxon>
        <taxon>Acanthomorphata</taxon>
        <taxon>Gobiaria</taxon>
        <taxon>Gobiiformes</taxon>
        <taxon>Gobioidei</taxon>
        <taxon>Gobiidae</taxon>
        <taxon>Gobiinae</taxon>
        <taxon>Knipowitschia</taxon>
    </lineage>
</organism>
<dbReference type="Pfam" id="PF14837">
    <property type="entry name" value="INTS5_N"/>
    <property type="match status" value="1"/>
</dbReference>
<comment type="subcellular location">
    <subcellularLocation>
        <location evidence="1">Endoplasmic reticulum</location>
    </subcellularLocation>
    <subcellularLocation>
        <location evidence="2">Golgi apparatus</location>
    </subcellularLocation>
</comment>
<keyword evidence="7" id="KW-0256">Endoplasmic reticulum</keyword>
<dbReference type="GO" id="GO:0033919">
    <property type="term" value="F:glucan 1,3-alpha-glucosidase activity"/>
    <property type="evidence" value="ECO:0007669"/>
    <property type="project" value="UniProtKB-ARBA"/>
</dbReference>
<dbReference type="Pfam" id="PF21365">
    <property type="entry name" value="Glyco_hydro_31_3rd"/>
    <property type="match status" value="1"/>
</dbReference>
<protein>
    <recommendedName>
        <fullName evidence="15">Neutral alpha-glucosidase AB</fullName>
        <ecNumber evidence="14">3.2.1.207</ecNumber>
    </recommendedName>
    <alternativeName>
        <fullName evidence="16">Alpha-glucosidase 2</fullName>
    </alternativeName>
    <alternativeName>
        <fullName evidence="11">Glucosidase II subunit alpha</fullName>
    </alternativeName>
</protein>
<evidence type="ECO:0000259" key="21">
    <source>
        <dbReference type="Pfam" id="PF14838"/>
    </source>
</evidence>
<evidence type="ECO:0000256" key="9">
    <source>
        <dbReference type="ARBA" id="ARBA00023180"/>
    </source>
</evidence>
<feature type="domain" description="Glycoside hydrolase family 31 TIM barrel" evidence="18">
    <location>
        <begin position="1314"/>
        <end position="1639"/>
    </location>
</feature>
<feature type="domain" description="Glycosyl hydrolase family 31 C-terminal" evidence="22">
    <location>
        <begin position="1648"/>
        <end position="1736"/>
    </location>
</feature>
<dbReference type="FunFam" id="2.60.40.1760:FF:000002">
    <property type="entry name" value="neutral alpha-glucosidase AB isoform X1"/>
    <property type="match status" value="1"/>
</dbReference>